<dbReference type="Gene3D" id="2.60.210.10">
    <property type="entry name" value="Apoptosis, Tumor Necrosis Factor Receptor Associated Protein 2, Chain A"/>
    <property type="match status" value="1"/>
</dbReference>
<dbReference type="InterPro" id="IPR002083">
    <property type="entry name" value="MATH/TRAF_dom"/>
</dbReference>
<sequence>MNNEIQAYTITWFIENYSYCWHKQGEVLKSPEFTGDVLEGTIWTLQLYPRGDEAKHKGNISLYLTRNEDDDGPEDIQLKYNLSILATDESDLRSSKCEFLFRKGDGYGAINIAKIDEVLILKKSDYLNQDTLIICCKIMMDGKNIQPVTQINVRTSIGIEQILFFHIVEDFSELKPSEKKIIQIRSVSKKALALSSSFYFYADSCCEGKIVAEITPSLSSSNQILLKCRLSLLDSSGKKIHCGETDNRFDTTRQDIIKLPLSLTKTVILKKKSEYLVDDKLSLLCECTFSTGVEFEKIERILYKLPIKALDQISDKDEDLYSEQLSECPSALDNFREIYNNRLLNDVVLKTKTKAFPAHKIVLCARSPVFKAMLTNDMKEKNSKCIEVEDVEDDTLQQLLLFLYTDYVENLQWESAIRLYYAGDKYDVRKLKVICSSFLVKNVTASSAGELLLLADTHSDSLLKKFAEEFIFKHEEDVFGSDEWMKLIETNPLLVSKTMCLKYLRKL</sequence>
<protein>
    <recommendedName>
        <fullName evidence="5">Speckle-type POZ protein</fullName>
    </recommendedName>
</protein>
<proteinExistence type="predicted"/>
<dbReference type="InterPro" id="IPR011333">
    <property type="entry name" value="SKP1/BTB/POZ_sf"/>
</dbReference>
<dbReference type="Pfam" id="PF22486">
    <property type="entry name" value="MATH_2"/>
    <property type="match status" value="1"/>
</dbReference>
<dbReference type="CDD" id="cd18186">
    <property type="entry name" value="BTB_POZ_ZBTB_KLHL-like"/>
    <property type="match status" value="1"/>
</dbReference>
<evidence type="ECO:0008006" key="5">
    <source>
        <dbReference type="Google" id="ProtNLM"/>
    </source>
</evidence>
<dbReference type="PROSITE" id="PS50144">
    <property type="entry name" value="MATH"/>
    <property type="match status" value="1"/>
</dbReference>
<feature type="domain" description="MATH" evidence="2">
    <location>
        <begin position="7"/>
        <end position="138"/>
    </location>
</feature>
<dbReference type="AlphaFoldDB" id="A0AAV2AJW6"/>
<comment type="caution">
    <text evidence="3">The sequence shown here is derived from an EMBL/GenBank/DDBJ whole genome shotgun (WGS) entry which is preliminary data.</text>
</comment>
<organism evidence="3 4">
    <name type="scientific">Larinioides sclopetarius</name>
    <dbReference type="NCBI Taxonomy" id="280406"/>
    <lineage>
        <taxon>Eukaryota</taxon>
        <taxon>Metazoa</taxon>
        <taxon>Ecdysozoa</taxon>
        <taxon>Arthropoda</taxon>
        <taxon>Chelicerata</taxon>
        <taxon>Arachnida</taxon>
        <taxon>Araneae</taxon>
        <taxon>Araneomorphae</taxon>
        <taxon>Entelegynae</taxon>
        <taxon>Araneoidea</taxon>
        <taxon>Araneidae</taxon>
        <taxon>Larinioides</taxon>
    </lineage>
</organism>
<evidence type="ECO:0000259" key="1">
    <source>
        <dbReference type="PROSITE" id="PS50097"/>
    </source>
</evidence>
<dbReference type="CDD" id="cd00121">
    <property type="entry name" value="MATH"/>
    <property type="match status" value="1"/>
</dbReference>
<dbReference type="Proteomes" id="UP001497382">
    <property type="component" value="Unassembled WGS sequence"/>
</dbReference>
<dbReference type="SUPFAM" id="SSF54695">
    <property type="entry name" value="POZ domain"/>
    <property type="match status" value="1"/>
</dbReference>
<feature type="domain" description="BTB" evidence="1">
    <location>
        <begin position="345"/>
        <end position="412"/>
    </location>
</feature>
<dbReference type="SMART" id="SM00225">
    <property type="entry name" value="BTB"/>
    <property type="match status" value="1"/>
</dbReference>
<dbReference type="Pfam" id="PF00651">
    <property type="entry name" value="BTB"/>
    <property type="match status" value="1"/>
</dbReference>
<dbReference type="InterPro" id="IPR000210">
    <property type="entry name" value="BTB/POZ_dom"/>
</dbReference>
<evidence type="ECO:0000259" key="2">
    <source>
        <dbReference type="PROSITE" id="PS50144"/>
    </source>
</evidence>
<evidence type="ECO:0000313" key="4">
    <source>
        <dbReference type="Proteomes" id="UP001497382"/>
    </source>
</evidence>
<dbReference type="GO" id="GO:0030163">
    <property type="term" value="P:protein catabolic process"/>
    <property type="evidence" value="ECO:0007669"/>
    <property type="project" value="UniProtKB-ARBA"/>
</dbReference>
<accession>A0AAV2AJW6</accession>
<reference evidence="3 4" key="1">
    <citation type="submission" date="2024-04" db="EMBL/GenBank/DDBJ databases">
        <authorList>
            <person name="Rising A."/>
            <person name="Reimegard J."/>
            <person name="Sonavane S."/>
            <person name="Akerstrom W."/>
            <person name="Nylinder S."/>
            <person name="Hedman E."/>
            <person name="Kallberg Y."/>
        </authorList>
    </citation>
    <scope>NUCLEOTIDE SEQUENCE [LARGE SCALE GENOMIC DNA]</scope>
</reference>
<dbReference type="InterPro" id="IPR008974">
    <property type="entry name" value="TRAF-like"/>
</dbReference>
<dbReference type="Gene3D" id="1.25.40.420">
    <property type="match status" value="1"/>
</dbReference>
<keyword evidence="4" id="KW-1185">Reference proteome</keyword>
<name>A0AAV2AJW6_9ARAC</name>
<dbReference type="Gene3D" id="3.30.710.10">
    <property type="entry name" value="Potassium Channel Kv1.1, Chain A"/>
    <property type="match status" value="1"/>
</dbReference>
<dbReference type="PROSITE" id="PS50097">
    <property type="entry name" value="BTB"/>
    <property type="match status" value="1"/>
</dbReference>
<dbReference type="EMBL" id="CAXIEN010000176">
    <property type="protein sequence ID" value="CAL1284120.1"/>
    <property type="molecule type" value="Genomic_DNA"/>
</dbReference>
<dbReference type="PANTHER" id="PTHR24413">
    <property type="entry name" value="SPECKLE-TYPE POZ PROTEIN"/>
    <property type="match status" value="1"/>
</dbReference>
<evidence type="ECO:0000313" key="3">
    <source>
        <dbReference type="EMBL" id="CAL1284120.1"/>
    </source>
</evidence>
<gene>
    <name evidence="3" type="ORF">LARSCL_LOCUS12977</name>
</gene>
<dbReference type="SUPFAM" id="SSF49599">
    <property type="entry name" value="TRAF domain-like"/>
    <property type="match status" value="1"/>
</dbReference>